<keyword evidence="3" id="KW-0964">Secreted</keyword>
<keyword evidence="8" id="KW-1185">Reference proteome</keyword>
<accession>A0A9E7FBY4</accession>
<feature type="compositionally biased region" description="Basic and acidic residues" evidence="6">
    <location>
        <begin position="124"/>
        <end position="133"/>
    </location>
</feature>
<feature type="compositionally biased region" description="Basic and acidic residues" evidence="6">
    <location>
        <begin position="152"/>
        <end position="162"/>
    </location>
</feature>
<feature type="coiled-coil region" evidence="5">
    <location>
        <begin position="343"/>
        <end position="391"/>
    </location>
</feature>
<dbReference type="InterPro" id="IPR039271">
    <property type="entry name" value="Kiwellin-like"/>
</dbReference>
<evidence type="ECO:0000256" key="6">
    <source>
        <dbReference type="SAM" id="MobiDB-lite"/>
    </source>
</evidence>
<comment type="subcellular location">
    <subcellularLocation>
        <location evidence="1">Secreted</location>
    </subcellularLocation>
</comment>
<sequence>MSSARMPSSRTRESRKTTRAERPKVKPRPPTSLQTVRSMPLDSRVAGGSPSADGGRKVESGAKLASLKEKDTKEKGQRDAKRKENLSYSSKRDERPSADAKDVGDAKGNEESPCRLETTSGVERSPEEAKDMGDANWNKDLSYILKSTNGEDRSLGEAKDVGDAEGYEDSPYSLNTTFYKNRPLEEEEGEVRLSNPATAKMLPISPSRTESNWGDTSSFVMKKTKAGPVLVAINPFKEVHLYGNEYIEAYKRAQTVSKLIGCTVSELNLALSTRKMKVGNDNIVQKLTLAQEYVQDGIDWAKVDFDDNQDCLNLFEKLFGVRRRDVCPQGEEPEETLAKSSVLAELERRALKAEAALRDKEEENNILHQRLQQYESRWSEYEQKMESMEEVWQKQMASLQSSLSVAKNSFAIDDIERHSVASLDQSWSSTDPIRAKGWENGKRSVSRAINRDMNSGLSVISRLSEEFEQRTQVFADDAKFLMEVKSGKSEVSLNPERELRRLKQDFELWKKDFSSRLREAKMGINKLGTDDAGSDKGKRKWWYRRGKAHMQAALSFRDYLFNIAEPLIGSNKQSIYSYHSTLKPEIDTLEQFLLTRSKREMAKSPLLLMTILLLVALMNLYLASSHSPLGGCHPSGHLPGRPGHCDPGYSSDCCEAGKSYPQYRCSPPITGHTRAKMTVNCFEENCDGGGPSECDDSYHSDKEMVVALSTGWYAGGSRCHGMIRIHANGQSVLAKVVDECDSVNGCDEEHDFQPPCPNNVVDASPAVWKALGISTDVGVYHVT</sequence>
<dbReference type="SUPFAM" id="SSF52540">
    <property type="entry name" value="P-loop containing nucleoside triphosphate hydrolases"/>
    <property type="match status" value="1"/>
</dbReference>
<dbReference type="PANTHER" id="PTHR33191:SF58">
    <property type="entry name" value="RIPENING-RELATED PROTEIN 1"/>
    <property type="match status" value="1"/>
</dbReference>
<dbReference type="PANTHER" id="PTHR33191">
    <property type="entry name" value="RIPENING-RELATED PROTEIN 2-RELATED"/>
    <property type="match status" value="1"/>
</dbReference>
<dbReference type="EMBL" id="CP097504">
    <property type="protein sequence ID" value="URD91377.1"/>
    <property type="molecule type" value="Genomic_DNA"/>
</dbReference>
<comment type="similarity">
    <text evidence="2">Belongs to the kiwellin family.</text>
</comment>
<feature type="region of interest" description="Disordered" evidence="6">
    <location>
        <begin position="1"/>
        <end position="135"/>
    </location>
</feature>
<dbReference type="OrthoDB" id="6108017at2759"/>
<gene>
    <name evidence="7" type="ORF">MUK42_27456</name>
</gene>
<dbReference type="Pfam" id="PF24300">
    <property type="entry name" value="KWL1"/>
    <property type="match status" value="1"/>
</dbReference>
<dbReference type="GO" id="GO:0005576">
    <property type="term" value="C:extracellular region"/>
    <property type="evidence" value="ECO:0007669"/>
    <property type="project" value="UniProtKB-SubCell"/>
</dbReference>
<evidence type="ECO:0000256" key="1">
    <source>
        <dbReference type="ARBA" id="ARBA00004613"/>
    </source>
</evidence>
<evidence type="ECO:0000256" key="3">
    <source>
        <dbReference type="ARBA" id="ARBA00022525"/>
    </source>
</evidence>
<proteinExistence type="inferred from homology"/>
<keyword evidence="4" id="KW-0732">Signal</keyword>
<keyword evidence="5" id="KW-0175">Coiled coil</keyword>
<name>A0A9E7FBY4_9LILI</name>
<feature type="region of interest" description="Disordered" evidence="6">
    <location>
        <begin position="152"/>
        <end position="174"/>
    </location>
</feature>
<dbReference type="Proteomes" id="UP001055439">
    <property type="component" value="Chromosome 2"/>
</dbReference>
<evidence type="ECO:0000256" key="2">
    <source>
        <dbReference type="ARBA" id="ARBA00005592"/>
    </source>
</evidence>
<protein>
    <submittedName>
        <fullName evidence="7">Myosin-2 heavy chain, non muscle</fullName>
    </submittedName>
</protein>
<dbReference type="InterPro" id="IPR027417">
    <property type="entry name" value="P-loop_NTPase"/>
</dbReference>
<organism evidence="7 8">
    <name type="scientific">Musa troglodytarum</name>
    <name type="common">fe'i banana</name>
    <dbReference type="NCBI Taxonomy" id="320322"/>
    <lineage>
        <taxon>Eukaryota</taxon>
        <taxon>Viridiplantae</taxon>
        <taxon>Streptophyta</taxon>
        <taxon>Embryophyta</taxon>
        <taxon>Tracheophyta</taxon>
        <taxon>Spermatophyta</taxon>
        <taxon>Magnoliopsida</taxon>
        <taxon>Liliopsida</taxon>
        <taxon>Zingiberales</taxon>
        <taxon>Musaceae</taxon>
        <taxon>Musa</taxon>
    </lineage>
</organism>
<evidence type="ECO:0000313" key="7">
    <source>
        <dbReference type="EMBL" id="URD91377.1"/>
    </source>
</evidence>
<dbReference type="Gene3D" id="1.20.58.530">
    <property type="match status" value="1"/>
</dbReference>
<dbReference type="SUPFAM" id="SSF50685">
    <property type="entry name" value="Barwin-like endoglucanases"/>
    <property type="match status" value="1"/>
</dbReference>
<evidence type="ECO:0000313" key="8">
    <source>
        <dbReference type="Proteomes" id="UP001055439"/>
    </source>
</evidence>
<dbReference type="CDD" id="cd22270">
    <property type="entry name" value="DPBB_kiwellin-like"/>
    <property type="match status" value="1"/>
</dbReference>
<reference evidence="7" key="1">
    <citation type="submission" date="2022-05" db="EMBL/GenBank/DDBJ databases">
        <title>The Musa troglodytarum L. genome provides insights into the mechanism of non-climacteric behaviour and enrichment of carotenoids.</title>
        <authorList>
            <person name="Wang J."/>
        </authorList>
    </citation>
    <scope>NUCLEOTIDE SEQUENCE</scope>
    <source>
        <tissue evidence="7">Leaf</tissue>
    </source>
</reference>
<dbReference type="AlphaFoldDB" id="A0A9E7FBY4"/>
<feature type="non-terminal residue" evidence="7">
    <location>
        <position position="783"/>
    </location>
</feature>
<feature type="compositionally biased region" description="Basic and acidic residues" evidence="6">
    <location>
        <begin position="10"/>
        <end position="24"/>
    </location>
</feature>
<feature type="compositionally biased region" description="Basic and acidic residues" evidence="6">
    <location>
        <begin position="54"/>
        <end position="114"/>
    </location>
</feature>
<evidence type="ECO:0000256" key="4">
    <source>
        <dbReference type="ARBA" id="ARBA00022729"/>
    </source>
</evidence>
<dbReference type="InterPro" id="IPR036908">
    <property type="entry name" value="RlpA-like_sf"/>
</dbReference>
<dbReference type="Gene3D" id="2.40.40.10">
    <property type="entry name" value="RlpA-like domain"/>
    <property type="match status" value="1"/>
</dbReference>
<evidence type="ECO:0000256" key="5">
    <source>
        <dbReference type="SAM" id="Coils"/>
    </source>
</evidence>